<reference evidence="2" key="1">
    <citation type="journal article" date="2002" name="Science">
        <title>The genome sequence of the malaria mosquito Anopheles gambiae.</title>
        <authorList>
            <person name="Holt R.A."/>
            <person name="Subramanian G.M."/>
            <person name="Halpern A."/>
            <person name="Sutton G.G."/>
            <person name="Charlab R."/>
            <person name="Nusskern D.R."/>
            <person name="Wincker P."/>
            <person name="Clark A.G."/>
            <person name="Ribeiro J.M."/>
            <person name="Wides R."/>
            <person name="Salzberg S.L."/>
            <person name="Loftus B."/>
            <person name="Yandell M."/>
            <person name="Majoros W.H."/>
            <person name="Rusch D.B."/>
            <person name="Lai Z."/>
            <person name="Kraft C.L."/>
            <person name="Abril J.F."/>
            <person name="Anthouard V."/>
            <person name="Arensburger P."/>
            <person name="Atkinson P.W."/>
            <person name="Baden H."/>
            <person name="de Berardinis V."/>
            <person name="Baldwin D."/>
            <person name="Benes V."/>
            <person name="Biedler J."/>
            <person name="Blass C."/>
            <person name="Bolanos R."/>
            <person name="Boscus D."/>
            <person name="Barnstead M."/>
            <person name="Cai S."/>
            <person name="Center A."/>
            <person name="Chaturverdi K."/>
            <person name="Christophides G.K."/>
            <person name="Chrystal M.A."/>
            <person name="Clamp M."/>
            <person name="Cravchik A."/>
            <person name="Curwen V."/>
            <person name="Dana A."/>
            <person name="Delcher A."/>
            <person name="Dew I."/>
            <person name="Evans C.A."/>
            <person name="Flanigan M."/>
            <person name="Grundschober-Freimoser A."/>
            <person name="Friedli L."/>
            <person name="Gu Z."/>
            <person name="Guan P."/>
            <person name="Guigo R."/>
            <person name="Hillenmeyer M.E."/>
            <person name="Hladun S.L."/>
            <person name="Hogan J.R."/>
            <person name="Hong Y.S."/>
            <person name="Hoover J."/>
            <person name="Jaillon O."/>
            <person name="Ke Z."/>
            <person name="Kodira C."/>
            <person name="Kokoza E."/>
            <person name="Koutsos A."/>
            <person name="Letunic I."/>
            <person name="Levitsky A."/>
            <person name="Liang Y."/>
            <person name="Lin J.J."/>
            <person name="Lobo N.F."/>
            <person name="Lopez J.R."/>
            <person name="Malek J.A."/>
            <person name="McIntosh T.C."/>
            <person name="Meister S."/>
            <person name="Miller J."/>
            <person name="Mobarry C."/>
            <person name="Mongin E."/>
            <person name="Murphy S.D."/>
            <person name="O'Brochta D.A."/>
            <person name="Pfannkoch C."/>
            <person name="Qi R."/>
            <person name="Regier M.A."/>
            <person name="Remington K."/>
            <person name="Shao H."/>
            <person name="Sharakhova M.V."/>
            <person name="Sitter C.D."/>
            <person name="Shetty J."/>
            <person name="Smith T.J."/>
            <person name="Strong R."/>
            <person name="Sun J."/>
            <person name="Thomasova D."/>
            <person name="Ton L.Q."/>
            <person name="Topalis P."/>
            <person name="Tu Z."/>
            <person name="Unger M.F."/>
            <person name="Walenz B."/>
            <person name="Wang A."/>
            <person name="Wang J."/>
            <person name="Wang M."/>
            <person name="Wang X."/>
            <person name="Woodford K.J."/>
            <person name="Wortman J.R."/>
            <person name="Wu M."/>
            <person name="Yao A."/>
            <person name="Zdobnov E.M."/>
            <person name="Zhang H."/>
            <person name="Zhao Q."/>
            <person name="Zhao S."/>
            <person name="Zhu S.C."/>
            <person name="Zhimulev I."/>
            <person name="Coluzzi M."/>
            <person name="della Torre A."/>
            <person name="Roth C.W."/>
            <person name="Louis C."/>
            <person name="Kalush F."/>
            <person name="Mural R.J."/>
            <person name="Myers E.W."/>
            <person name="Adams M.D."/>
            <person name="Smith H.O."/>
            <person name="Broder S."/>
            <person name="Gardner M.J."/>
            <person name="Fraser C.M."/>
            <person name="Birney E."/>
            <person name="Bork P."/>
            <person name="Brey P.T."/>
            <person name="Venter J.C."/>
            <person name="Weissenbach J."/>
            <person name="Kafatos F.C."/>
            <person name="Collins F.H."/>
            <person name="Hoffman S.L."/>
        </authorList>
    </citation>
    <scope>NUCLEOTIDE SEQUENCE [LARGE SCALE GENOMIC DNA]</scope>
    <source>
        <strain evidence="2">PEST</strain>
    </source>
</reference>
<accession>A0NE36</accession>
<gene>
    <name evidence="2" type="ORF">AgaP_AGAP008681</name>
</gene>
<keyword evidence="1" id="KW-0732">Signal</keyword>
<dbReference type="EMBL" id="AAAB01008944">
    <property type="protein sequence ID" value="EAU76708.1"/>
    <property type="molecule type" value="Genomic_DNA"/>
</dbReference>
<reference evidence="2" key="5">
    <citation type="submission" date="2011-05" db="EMBL/GenBank/DDBJ databases">
        <authorList>
            <consortium name="VectorBase"/>
        </authorList>
    </citation>
    <scope>NUCLEOTIDE SEQUENCE</scope>
    <source>
        <strain evidence="2">PEST</strain>
    </source>
</reference>
<feature type="signal peptide" evidence="1">
    <location>
        <begin position="1"/>
        <end position="19"/>
    </location>
</feature>
<sequence length="78" mass="8520">MCVCVFVLSFVTAIALCRATRVTVVLLYLLEVARTETVGVLRGGSLLVNLRFIRKCMSVRCARSHTSCGPNKNTVCKA</sequence>
<dbReference type="AlphaFoldDB" id="A0NE36"/>
<name>A0NE36_ANOGA</name>
<dbReference type="PaxDb" id="7165-AGAP008681-PA"/>
<proteinExistence type="predicted"/>
<dbReference type="HOGENOM" id="CLU_2624015_0_0_1"/>
<evidence type="ECO:0000313" key="2">
    <source>
        <dbReference type="EMBL" id="EAU76708.1"/>
    </source>
</evidence>
<reference evidence="2" key="4">
    <citation type="journal article" date="2007" name="Genome Biol.">
        <title>Update of the Anopheles gambiae PEST genome assembly.</title>
        <authorList>
            <person name="Sharakhova M.V."/>
            <person name="Hammond M.P."/>
            <person name="Lobo N.F."/>
            <person name="Krzywinski J."/>
            <person name="Unger M.F."/>
            <person name="Hillenmeyer M.E."/>
            <person name="Bruggner R.V."/>
            <person name="Birney E."/>
            <person name="Collins F.H."/>
        </authorList>
    </citation>
    <scope>NUCLEOTIDE SEQUENCE</scope>
    <source>
        <strain evidence="2">PEST</strain>
    </source>
</reference>
<reference evidence="2" key="3">
    <citation type="journal article" date="2004" name="Trends Parasitol.">
        <title>The Anopheles gambiae genome: an update.</title>
        <authorList>
            <person name="Mongin E."/>
            <person name="Louis C."/>
            <person name="Holt R.A."/>
            <person name="Birney E."/>
            <person name="Collins F.H."/>
        </authorList>
    </citation>
    <scope>NUCLEOTIDE SEQUENCE</scope>
    <source>
        <strain evidence="2">PEST</strain>
    </source>
</reference>
<feature type="chain" id="PRO_5014565066" evidence="1">
    <location>
        <begin position="20"/>
        <end position="78"/>
    </location>
</feature>
<protein>
    <submittedName>
        <fullName evidence="2">AGAP008681-PA</fullName>
    </submittedName>
</protein>
<organism evidence="2">
    <name type="scientific">Anopheles gambiae</name>
    <name type="common">African malaria mosquito</name>
    <dbReference type="NCBI Taxonomy" id="7165"/>
    <lineage>
        <taxon>Eukaryota</taxon>
        <taxon>Metazoa</taxon>
        <taxon>Ecdysozoa</taxon>
        <taxon>Arthropoda</taxon>
        <taxon>Hexapoda</taxon>
        <taxon>Insecta</taxon>
        <taxon>Pterygota</taxon>
        <taxon>Neoptera</taxon>
        <taxon>Endopterygota</taxon>
        <taxon>Diptera</taxon>
        <taxon>Nematocera</taxon>
        <taxon>Culicoidea</taxon>
        <taxon>Culicidae</taxon>
        <taxon>Anophelinae</taxon>
        <taxon>Anopheles</taxon>
    </lineage>
</organism>
<evidence type="ECO:0000256" key="1">
    <source>
        <dbReference type="SAM" id="SignalP"/>
    </source>
</evidence>
<reference evidence="2" key="2">
    <citation type="submission" date="2002-03" db="EMBL/GenBank/DDBJ databases">
        <authorList>
            <consortium name="The Anopheles Genome Sequencing Consortium"/>
        </authorList>
    </citation>
    <scope>NUCLEOTIDE SEQUENCE</scope>
    <source>
        <strain evidence="2">PEST</strain>
    </source>
</reference>
<comment type="caution">
    <text evidence="2">The sequence shown here is derived from an EMBL/GenBank/DDBJ whole genome shotgun (WGS) entry which is preliminary data.</text>
</comment>